<keyword evidence="4" id="KW-1185">Reference proteome</keyword>
<dbReference type="Proteomes" id="UP000245768">
    <property type="component" value="Unassembled WGS sequence"/>
</dbReference>
<dbReference type="PANTHER" id="PTHR11732">
    <property type="entry name" value="ALDO/KETO REDUCTASE"/>
    <property type="match status" value="1"/>
</dbReference>
<reference evidence="3 4" key="1">
    <citation type="journal article" date="2018" name="Mol. Biol. Evol.">
        <title>Broad Genomic Sampling Reveals a Smut Pathogenic Ancestry of the Fungal Clade Ustilaginomycotina.</title>
        <authorList>
            <person name="Kijpornyongpan T."/>
            <person name="Mondo S.J."/>
            <person name="Barry K."/>
            <person name="Sandor L."/>
            <person name="Lee J."/>
            <person name="Lipzen A."/>
            <person name="Pangilinan J."/>
            <person name="LaButti K."/>
            <person name="Hainaut M."/>
            <person name="Henrissat B."/>
            <person name="Grigoriev I.V."/>
            <person name="Spatafora J.W."/>
            <person name="Aime M.C."/>
        </authorList>
    </citation>
    <scope>NUCLEOTIDE SEQUENCE [LARGE SCALE GENOMIC DNA]</scope>
    <source>
        <strain evidence="3 4">MCA 4198</strain>
    </source>
</reference>
<feature type="region of interest" description="Disordered" evidence="1">
    <location>
        <begin position="1"/>
        <end position="22"/>
    </location>
</feature>
<dbReference type="STRING" id="215250.A0A316YI16"/>
<dbReference type="OrthoDB" id="5357513at2759"/>
<dbReference type="GO" id="GO:0016491">
    <property type="term" value="F:oxidoreductase activity"/>
    <property type="evidence" value="ECO:0007669"/>
    <property type="project" value="InterPro"/>
</dbReference>
<dbReference type="Pfam" id="PF00248">
    <property type="entry name" value="Aldo_ket_red"/>
    <property type="match status" value="1"/>
</dbReference>
<evidence type="ECO:0000259" key="2">
    <source>
        <dbReference type="Pfam" id="PF00248"/>
    </source>
</evidence>
<dbReference type="InParanoid" id="A0A316YI16"/>
<proteinExistence type="predicted"/>
<dbReference type="Gene3D" id="3.20.20.100">
    <property type="entry name" value="NADP-dependent oxidoreductase domain"/>
    <property type="match status" value="1"/>
</dbReference>
<organism evidence="3 4">
    <name type="scientific">Acaromyces ingoldii</name>
    <dbReference type="NCBI Taxonomy" id="215250"/>
    <lineage>
        <taxon>Eukaryota</taxon>
        <taxon>Fungi</taxon>
        <taxon>Dikarya</taxon>
        <taxon>Basidiomycota</taxon>
        <taxon>Ustilaginomycotina</taxon>
        <taxon>Exobasidiomycetes</taxon>
        <taxon>Exobasidiales</taxon>
        <taxon>Cryptobasidiaceae</taxon>
        <taxon>Acaromyces</taxon>
    </lineage>
</organism>
<dbReference type="EMBL" id="KZ819640">
    <property type="protein sequence ID" value="PWN87355.1"/>
    <property type="molecule type" value="Genomic_DNA"/>
</dbReference>
<dbReference type="RefSeq" id="XP_025374553.1">
    <property type="nucleotide sequence ID" value="XM_025522703.1"/>
</dbReference>
<evidence type="ECO:0000313" key="4">
    <source>
        <dbReference type="Proteomes" id="UP000245768"/>
    </source>
</evidence>
<evidence type="ECO:0000313" key="3">
    <source>
        <dbReference type="EMBL" id="PWN87355.1"/>
    </source>
</evidence>
<dbReference type="AlphaFoldDB" id="A0A316YI16"/>
<dbReference type="SUPFAM" id="SSF51430">
    <property type="entry name" value="NAD(P)-linked oxidoreductase"/>
    <property type="match status" value="1"/>
</dbReference>
<dbReference type="InterPro" id="IPR020471">
    <property type="entry name" value="AKR"/>
</dbReference>
<sequence>MDRRSEAKEAAPSAGPSDMSTLTRMPPLLYGTAWKAEATTALVLQALASGFRGLDVAGQPKHYREDLVGEAVLHAARDLGIPREALWIQTKFTSLGGQDRNKPLPYDGNAPVRTAVRQSFHTSLRNLHQGPRWIWDEGEAKGDGARARPWIDSYLLHSPLDTLEATVEAWEAMEDLVVEGKVRQIGFSNVYDPRIFAVLRSAGKRVGPRILQNRWHHTSGHDVSLLPLLSPSLSPNDFPLPGASSGQGIIYQPFWTLTGNPRLLSSEGVIRSAIKHDWTPQQVVYRFVAQGFGVKGIATAVLCGSTDEAHMREAVHVVLGEEALDDDEVDEIRRGIYGE</sequence>
<feature type="domain" description="NADP-dependent oxidoreductase" evidence="2">
    <location>
        <begin position="151"/>
        <end position="217"/>
    </location>
</feature>
<evidence type="ECO:0000256" key="1">
    <source>
        <dbReference type="SAM" id="MobiDB-lite"/>
    </source>
</evidence>
<accession>A0A316YI16</accession>
<dbReference type="GeneID" id="37044619"/>
<dbReference type="InterPro" id="IPR036812">
    <property type="entry name" value="NAD(P)_OxRdtase_dom_sf"/>
</dbReference>
<name>A0A316YI16_9BASI</name>
<gene>
    <name evidence="3" type="ORF">FA10DRAFT_269315</name>
</gene>
<protein>
    <submittedName>
        <fullName evidence="3">Aldo/keto reductase</fullName>
    </submittedName>
</protein>
<dbReference type="InterPro" id="IPR023210">
    <property type="entry name" value="NADP_OxRdtase_dom"/>
</dbReference>